<dbReference type="AlphaFoldDB" id="A0AAC8YGA8"/>
<evidence type="ECO:0000313" key="5">
    <source>
        <dbReference type="Proteomes" id="UP000178666"/>
    </source>
</evidence>
<evidence type="ECO:0000313" key="4">
    <source>
        <dbReference type="Proteomes" id="UP000075221"/>
    </source>
</evidence>
<gene>
    <name evidence="3" type="ORF">A8L58_13630</name>
    <name evidence="2" type="ORF">AXH35_12180</name>
</gene>
<reference evidence="3 5" key="1">
    <citation type="journal article" date="2016" name="Plant Dis.">
        <title>Improved production of propionic acid using genome shuffling.</title>
        <authorList>
            <person name="Luna-Flores C.H."/>
            <person name="Palfreyman R.W."/>
            <person name="Kromer J.O."/>
            <person name="Nielsen L.K."/>
            <person name="Marcellin E."/>
        </authorList>
    </citation>
    <scope>NUCLEOTIDE SEQUENCE [LARGE SCALE GENOMIC DNA]</scope>
    <source>
        <strain evidence="3 5">F3E8</strain>
    </source>
</reference>
<evidence type="ECO:0000313" key="3">
    <source>
        <dbReference type="EMBL" id="AOZ47542.1"/>
    </source>
</evidence>
<proteinExistence type="predicted"/>
<evidence type="ECO:0000256" key="1">
    <source>
        <dbReference type="SAM" id="Phobius"/>
    </source>
</evidence>
<name>A0AAC8YGA8_9ACTN</name>
<keyword evidence="1" id="KW-0812">Transmembrane</keyword>
<feature type="transmembrane region" description="Helical" evidence="1">
    <location>
        <begin position="12"/>
        <end position="31"/>
    </location>
</feature>
<keyword evidence="1" id="KW-1133">Transmembrane helix</keyword>
<organism evidence="2 4">
    <name type="scientific">Acidipropionibacterium acidipropionici</name>
    <dbReference type="NCBI Taxonomy" id="1748"/>
    <lineage>
        <taxon>Bacteria</taxon>
        <taxon>Bacillati</taxon>
        <taxon>Actinomycetota</taxon>
        <taxon>Actinomycetes</taxon>
        <taxon>Propionibacteriales</taxon>
        <taxon>Propionibacteriaceae</taxon>
        <taxon>Acidipropionibacterium</taxon>
    </lineage>
</organism>
<dbReference type="EMBL" id="CP015970">
    <property type="protein sequence ID" value="AOZ47542.1"/>
    <property type="molecule type" value="Genomic_DNA"/>
</dbReference>
<protein>
    <submittedName>
        <fullName evidence="2">Uncharacterized protein</fullName>
    </submittedName>
</protein>
<sequence>MAHNAYKALSRVFSVVLPAAGAGLIAGGRFAHQYVADQLAGQRITMPGGKDLPTEEMKSALARYSGLPMTTGPQAEAYANHYIGAHLAAAAKGRTYEEISQEYMAASADPDRKDTQEAADLGQLKEMLFTGSSLRGMLLNAYGWWTVGSIASWAGVGATGLGAILAVPGWARRRGHRA</sequence>
<feature type="transmembrane region" description="Helical" evidence="1">
    <location>
        <begin position="142"/>
        <end position="167"/>
    </location>
</feature>
<dbReference type="Proteomes" id="UP000075221">
    <property type="component" value="Chromosome"/>
</dbReference>
<keyword evidence="5" id="KW-1185">Reference proteome</keyword>
<evidence type="ECO:0000313" key="2">
    <source>
        <dbReference type="EMBL" id="AMS06078.1"/>
    </source>
</evidence>
<keyword evidence="1" id="KW-0472">Membrane</keyword>
<dbReference type="Proteomes" id="UP000178666">
    <property type="component" value="Chromosome"/>
</dbReference>
<reference evidence="2 4" key="2">
    <citation type="submission" date="2016-02" db="EMBL/GenBank/DDBJ databases">
        <title>Complete Genome Sequence of Propionibacterium acidipropionici ATCC 55737.</title>
        <authorList>
            <person name="Luna Flores C.H."/>
            <person name="Nielsen L.K."/>
            <person name="Marcellin E."/>
        </authorList>
    </citation>
    <scope>NUCLEOTIDE SEQUENCE [LARGE SCALE GENOMIC DNA]</scope>
    <source>
        <strain evidence="2 4">ATCC 55737</strain>
    </source>
</reference>
<accession>A0AAC8YGA8</accession>
<dbReference type="RefSeq" id="WP_062820005.1">
    <property type="nucleotide sequence ID" value="NZ_CP014352.1"/>
</dbReference>
<dbReference type="EMBL" id="CP014352">
    <property type="protein sequence ID" value="AMS06078.1"/>
    <property type="molecule type" value="Genomic_DNA"/>
</dbReference>